<dbReference type="RefSeq" id="WP_207941786.1">
    <property type="nucleotide sequence ID" value="NZ_CP147251.1"/>
</dbReference>
<dbReference type="Pfam" id="PF13350">
    <property type="entry name" value="Y_phosphatase3"/>
    <property type="match status" value="1"/>
</dbReference>
<dbReference type="PANTHER" id="PTHR31126:SF1">
    <property type="entry name" value="TYROSINE SPECIFIC PROTEIN PHOSPHATASES DOMAIN-CONTAINING PROTEIN"/>
    <property type="match status" value="1"/>
</dbReference>
<dbReference type="PANTHER" id="PTHR31126">
    <property type="entry name" value="TYROSINE-PROTEIN PHOSPHATASE"/>
    <property type="match status" value="1"/>
</dbReference>
<dbReference type="Proteomes" id="UP000664701">
    <property type="component" value="Chromosome"/>
</dbReference>
<accession>A0ABZ2SQJ3</accession>
<protein>
    <submittedName>
        <fullName evidence="2">Protein-tyrosine phosphatase</fullName>
    </submittedName>
</protein>
<evidence type="ECO:0000256" key="1">
    <source>
        <dbReference type="ARBA" id="ARBA00009580"/>
    </source>
</evidence>
<dbReference type="Gene3D" id="3.90.190.10">
    <property type="entry name" value="Protein tyrosine phosphatase superfamily"/>
    <property type="match status" value="1"/>
</dbReference>
<dbReference type="SUPFAM" id="SSF52799">
    <property type="entry name" value="(Phosphotyrosine protein) phosphatases II"/>
    <property type="match status" value="1"/>
</dbReference>
<gene>
    <name evidence="2" type="ORF">DOK78_002700</name>
</gene>
<dbReference type="EMBL" id="CP147251">
    <property type="protein sequence ID" value="WYJ78044.1"/>
    <property type="molecule type" value="Genomic_DNA"/>
</dbReference>
<dbReference type="InterPro" id="IPR026893">
    <property type="entry name" value="Tyr/Ser_Pase_IphP-type"/>
</dbReference>
<evidence type="ECO:0000313" key="2">
    <source>
        <dbReference type="EMBL" id="WYJ78044.1"/>
    </source>
</evidence>
<reference evidence="2 3" key="1">
    <citation type="submission" date="2021-03" db="EMBL/GenBank/DDBJ databases">
        <authorList>
            <person name="Gilmore M.S."/>
            <person name="Schwartzman J."/>
            <person name="Van Tyne D."/>
            <person name="Martin M."/>
            <person name="Earl A.M."/>
            <person name="Manson A.L."/>
            <person name="Straub T."/>
            <person name="Salamzade R."/>
            <person name="Saavedra J."/>
            <person name="Lebreton F."/>
            <person name="Prichula J."/>
            <person name="Schaufler K."/>
            <person name="Gaca A."/>
            <person name="Sgardioli B."/>
            <person name="Wagenaar J."/>
            <person name="Strong T."/>
        </authorList>
    </citation>
    <scope>NUCLEOTIDE SEQUENCE [LARGE SCALE GENOMIC DNA]</scope>
    <source>
        <strain evidence="2 3">DIV2402</strain>
    </source>
</reference>
<keyword evidence="3" id="KW-1185">Reference proteome</keyword>
<name>A0ABZ2SQJ3_9ENTE</name>
<proteinExistence type="inferred from homology"/>
<evidence type="ECO:0000313" key="3">
    <source>
        <dbReference type="Proteomes" id="UP000664701"/>
    </source>
</evidence>
<reference evidence="2 3" key="2">
    <citation type="submission" date="2024-03" db="EMBL/GenBank/DDBJ databases">
        <title>The Genome Sequence of Enterococcus sp. DIV2402.</title>
        <authorList>
            <consortium name="The Broad Institute Genomics Platform"/>
            <consortium name="The Broad Institute Microbial Omics Core"/>
            <consortium name="The Broad Institute Genomic Center for Infectious Diseases"/>
            <person name="Earl A."/>
            <person name="Manson A."/>
            <person name="Gilmore M."/>
            <person name="Schwartman J."/>
            <person name="Shea T."/>
            <person name="Abouelleil A."/>
            <person name="Cao P."/>
            <person name="Chapman S."/>
            <person name="Cusick C."/>
            <person name="Young S."/>
            <person name="Neafsey D."/>
            <person name="Nusbaum C."/>
            <person name="Birren B."/>
        </authorList>
    </citation>
    <scope>NUCLEOTIDE SEQUENCE [LARGE SCALE GENOMIC DNA]</scope>
    <source>
        <strain evidence="2 3">DIV2402</strain>
    </source>
</reference>
<dbReference type="InterPro" id="IPR029021">
    <property type="entry name" value="Prot-tyrosine_phosphatase-like"/>
</dbReference>
<sequence length="348" mass="39599">MVNKYEVTQVATNQFHFQRPTSEQAQEVAIYVITSPDERPGELIVKTNEDEITVEVDATNNRPYFYIQTEKEGYTVAERTLPVEGMNNFRDMGGYETADGHTVKWGKLYRSDHIHNATENGVSYLNKLGIHTIIDYRSDDEISKYPNKRLTPEPKTVHLDPAAHAAELAAQFQSSKENEDINLITKIIEQQKAGTLVNQADVVLKQYRVFANKDESKRAFAEMLRVVAQPDAPAVVQHCRGGKDRTGFGAMLVLGVLGVRKEDLIADYLLTAKNREERNRVKMEGYKKLTTDQSVLDHLYSFIDTKSEFLEASIDTIIETYGSIENYVTSELKITQEMIDTMKELYLE</sequence>
<organism evidence="2 3">
    <name type="scientific">Candidatus Enterococcus lowellii</name>
    <dbReference type="NCBI Taxonomy" id="2230877"/>
    <lineage>
        <taxon>Bacteria</taxon>
        <taxon>Bacillati</taxon>
        <taxon>Bacillota</taxon>
        <taxon>Bacilli</taxon>
        <taxon>Lactobacillales</taxon>
        <taxon>Enterococcaceae</taxon>
        <taxon>Enterococcus</taxon>
    </lineage>
</organism>
<comment type="similarity">
    <text evidence="1">Belongs to the protein-tyrosine phosphatase family.</text>
</comment>